<dbReference type="GO" id="GO:0016020">
    <property type="term" value="C:membrane"/>
    <property type="evidence" value="ECO:0007669"/>
    <property type="project" value="UniProtKB-SubCell"/>
</dbReference>
<evidence type="ECO:0000313" key="10">
    <source>
        <dbReference type="Proteomes" id="UP000601435"/>
    </source>
</evidence>
<feature type="transmembrane region" description="Helical" evidence="7">
    <location>
        <begin position="62"/>
        <end position="81"/>
    </location>
</feature>
<dbReference type="PANTHER" id="PTHR23505">
    <property type="entry name" value="SPINSTER"/>
    <property type="match status" value="1"/>
</dbReference>
<evidence type="ECO:0000256" key="4">
    <source>
        <dbReference type="ARBA" id="ARBA00022989"/>
    </source>
</evidence>
<evidence type="ECO:0000313" key="9">
    <source>
        <dbReference type="EMBL" id="CAE7148599.1"/>
    </source>
</evidence>
<keyword evidence="10" id="KW-1185">Reference proteome</keyword>
<dbReference type="Gene3D" id="1.20.1250.20">
    <property type="entry name" value="MFS general substrate transporter like domains"/>
    <property type="match status" value="2"/>
</dbReference>
<organism evidence="9 10">
    <name type="scientific">Symbiodinium necroappetens</name>
    <dbReference type="NCBI Taxonomy" id="1628268"/>
    <lineage>
        <taxon>Eukaryota</taxon>
        <taxon>Sar</taxon>
        <taxon>Alveolata</taxon>
        <taxon>Dinophyceae</taxon>
        <taxon>Suessiales</taxon>
        <taxon>Symbiodiniaceae</taxon>
        <taxon>Symbiodinium</taxon>
    </lineage>
</organism>
<feature type="transmembrane region" description="Helical" evidence="7">
    <location>
        <begin position="27"/>
        <end position="50"/>
    </location>
</feature>
<dbReference type="InterPro" id="IPR011701">
    <property type="entry name" value="MFS"/>
</dbReference>
<dbReference type="InterPro" id="IPR020846">
    <property type="entry name" value="MFS_dom"/>
</dbReference>
<evidence type="ECO:0000256" key="1">
    <source>
        <dbReference type="ARBA" id="ARBA00004141"/>
    </source>
</evidence>
<dbReference type="AlphaFoldDB" id="A0A812INB7"/>
<gene>
    <name evidence="9" type="ORF">SNEC2469_LOCUS4</name>
</gene>
<comment type="similarity">
    <text evidence="6">Belongs to the major facilitator superfamily. Spinster (TC 2.A.1.49) family.</text>
</comment>
<dbReference type="Pfam" id="PF07690">
    <property type="entry name" value="MFS_1"/>
    <property type="match status" value="1"/>
</dbReference>
<dbReference type="InterPro" id="IPR044770">
    <property type="entry name" value="MFS_spinster-like"/>
</dbReference>
<proteinExistence type="inferred from homology"/>
<feature type="transmembrane region" description="Helical" evidence="7">
    <location>
        <begin position="284"/>
        <end position="305"/>
    </location>
</feature>
<reference evidence="9" key="1">
    <citation type="submission" date="2021-02" db="EMBL/GenBank/DDBJ databases">
        <authorList>
            <person name="Dougan E. K."/>
            <person name="Rhodes N."/>
            <person name="Thang M."/>
            <person name="Chan C."/>
        </authorList>
    </citation>
    <scope>NUCLEOTIDE SEQUENCE</scope>
</reference>
<keyword evidence="5 7" id="KW-0472">Membrane</keyword>
<dbReference type="OrthoDB" id="3639251at2759"/>
<evidence type="ECO:0000256" key="3">
    <source>
        <dbReference type="ARBA" id="ARBA00022692"/>
    </source>
</evidence>
<name>A0A812INB7_9DINO</name>
<feature type="transmembrane region" description="Helical" evidence="7">
    <location>
        <begin position="341"/>
        <end position="359"/>
    </location>
</feature>
<feature type="transmembrane region" description="Helical" evidence="7">
    <location>
        <begin position="380"/>
        <end position="401"/>
    </location>
</feature>
<sequence length="482" mass="51638">MTAATASEEGEAQSKVTGFGTKRYRTYVLSALTLIYIMNFVDRGLLAVVGPDLVPELGISDTQFGLLTGFGFALLYTIVGIPLARFADRANRVWIMTVCVALWSLMTALCGLATDVTIGSLTIGAFWILLMCRVGVGIGEAGCTPPANSLIADYYAPRDRSQALGVYAMGVTLGTMFANLIGGWVTDAFDWRTAFFVVGLPGLLIAIVFKLTVKEPPRGYTDPAGTQSKEQVSLKEAIRELTTKPAFWYMTAGATVAAFCGYGISSFQSIFLVRAHEITTGQAAIWINTPVSLSSAIGTFACGWLATKIYQKHPGAIAWVPAIGLALSIPFYIFAFTTQSLVFAAFGLIVGGFVKYGYLAAQYTIGQGVVSMRVRAMATAVLLFVANLIGYGFGPLFIGAISDIFFVSGVAELGVTAGELSRNQCHPTVISALSNNLQNVCGEVYSQSLQSAMVIMAALYAASSLFFVLTWRRLDKDMVDRN</sequence>
<dbReference type="SUPFAM" id="SSF103473">
    <property type="entry name" value="MFS general substrate transporter"/>
    <property type="match status" value="1"/>
</dbReference>
<dbReference type="PROSITE" id="PS50850">
    <property type="entry name" value="MFS"/>
    <property type="match status" value="1"/>
</dbReference>
<feature type="transmembrane region" description="Helical" evidence="7">
    <location>
        <begin position="164"/>
        <end position="185"/>
    </location>
</feature>
<accession>A0A812INB7</accession>
<dbReference type="PANTHER" id="PTHR23505:SF79">
    <property type="entry name" value="PROTEIN SPINSTER"/>
    <property type="match status" value="1"/>
</dbReference>
<feature type="transmembrane region" description="Helical" evidence="7">
    <location>
        <begin position="452"/>
        <end position="471"/>
    </location>
</feature>
<feature type="transmembrane region" description="Helical" evidence="7">
    <location>
        <begin position="93"/>
        <end position="114"/>
    </location>
</feature>
<feature type="transmembrane region" description="Helical" evidence="7">
    <location>
        <begin position="191"/>
        <end position="209"/>
    </location>
</feature>
<evidence type="ECO:0000256" key="6">
    <source>
        <dbReference type="ARBA" id="ARBA00024338"/>
    </source>
</evidence>
<dbReference type="GO" id="GO:0022857">
    <property type="term" value="F:transmembrane transporter activity"/>
    <property type="evidence" value="ECO:0007669"/>
    <property type="project" value="InterPro"/>
</dbReference>
<evidence type="ECO:0000259" key="8">
    <source>
        <dbReference type="PROSITE" id="PS50850"/>
    </source>
</evidence>
<dbReference type="InterPro" id="IPR036259">
    <property type="entry name" value="MFS_trans_sf"/>
</dbReference>
<keyword evidence="2" id="KW-0813">Transport</keyword>
<feature type="transmembrane region" description="Helical" evidence="7">
    <location>
        <begin position="246"/>
        <end position="264"/>
    </location>
</feature>
<evidence type="ECO:0000256" key="7">
    <source>
        <dbReference type="SAM" id="Phobius"/>
    </source>
</evidence>
<comment type="caution">
    <text evidence="9">The sequence shown here is derived from an EMBL/GenBank/DDBJ whole genome shotgun (WGS) entry which is preliminary data.</text>
</comment>
<protein>
    <recommendedName>
        <fullName evidence="8">Major facilitator superfamily (MFS) profile domain-containing protein</fullName>
    </recommendedName>
</protein>
<dbReference type="Proteomes" id="UP000601435">
    <property type="component" value="Unassembled WGS sequence"/>
</dbReference>
<evidence type="ECO:0000256" key="5">
    <source>
        <dbReference type="ARBA" id="ARBA00023136"/>
    </source>
</evidence>
<dbReference type="CDD" id="cd17328">
    <property type="entry name" value="MFS_spinster_like"/>
    <property type="match status" value="1"/>
</dbReference>
<evidence type="ECO:0000256" key="2">
    <source>
        <dbReference type="ARBA" id="ARBA00022448"/>
    </source>
</evidence>
<feature type="domain" description="Major facilitator superfamily (MFS) profile" evidence="8">
    <location>
        <begin position="28"/>
        <end position="475"/>
    </location>
</feature>
<keyword evidence="4 7" id="KW-1133">Transmembrane helix</keyword>
<feature type="transmembrane region" description="Helical" evidence="7">
    <location>
        <begin position="317"/>
        <end position="335"/>
    </location>
</feature>
<comment type="subcellular location">
    <subcellularLocation>
        <location evidence="1">Membrane</location>
        <topology evidence="1">Multi-pass membrane protein</topology>
    </subcellularLocation>
</comment>
<dbReference type="EMBL" id="CAJNJA010000001">
    <property type="protein sequence ID" value="CAE7148599.1"/>
    <property type="molecule type" value="Genomic_DNA"/>
</dbReference>
<feature type="transmembrane region" description="Helical" evidence="7">
    <location>
        <begin position="120"/>
        <end position="143"/>
    </location>
</feature>
<keyword evidence="3 7" id="KW-0812">Transmembrane</keyword>